<dbReference type="Proteomes" id="UP000000674">
    <property type="component" value="Chromosome"/>
</dbReference>
<dbReference type="PANTHER" id="PTHR33269:SF17">
    <property type="entry name" value="NADH-UBIQUINONE OXIDOREDUCTASE CHAIN 6"/>
    <property type="match status" value="1"/>
</dbReference>
<dbReference type="KEGG" id="mtp:Mthe_1055"/>
<dbReference type="PANTHER" id="PTHR33269">
    <property type="entry name" value="NADH-UBIQUINONE OXIDOREDUCTASE CHAIN 6"/>
    <property type="match status" value="1"/>
</dbReference>
<gene>
    <name evidence="2" type="ordered locus">Mthe_1055</name>
</gene>
<dbReference type="Gene3D" id="1.20.120.1200">
    <property type="entry name" value="NADH-ubiquinone/plastoquinone oxidoreductase chain 6, subunit NuoJ"/>
    <property type="match status" value="1"/>
</dbReference>
<feature type="transmembrane region" description="Helical" evidence="1">
    <location>
        <begin position="40"/>
        <end position="58"/>
    </location>
</feature>
<evidence type="ECO:0000256" key="1">
    <source>
        <dbReference type="SAM" id="Phobius"/>
    </source>
</evidence>
<feature type="transmembrane region" description="Helical" evidence="1">
    <location>
        <begin position="64"/>
        <end position="85"/>
    </location>
</feature>
<proteinExistence type="predicted"/>
<feature type="transmembrane region" description="Helical" evidence="1">
    <location>
        <begin position="12"/>
        <end position="33"/>
    </location>
</feature>
<keyword evidence="2" id="KW-0560">Oxidoreductase</keyword>
<accession>A0B815</accession>
<dbReference type="OrthoDB" id="147035at2157"/>
<keyword evidence="1" id="KW-1133">Transmembrane helix</keyword>
<evidence type="ECO:0000313" key="3">
    <source>
        <dbReference type="Proteomes" id="UP000000674"/>
    </source>
</evidence>
<keyword evidence="1" id="KW-0472">Membrane</keyword>
<protein>
    <submittedName>
        <fullName evidence="2">NADH dehydrogenase subunit J</fullName>
        <ecNumber evidence="2">1.6.5.3</ecNumber>
    </submittedName>
</protein>
<name>A0B815_METTP</name>
<keyword evidence="3" id="KW-1185">Reference proteome</keyword>
<dbReference type="EC" id="1.6.5.3" evidence="2"/>
<sequence length="96" mass="10429">MLDRIYDIRFLIELGVFATLSVLILGLAVLTVYSRNIVHSALYLIGSFAGVAALYISLNAPFLGVAQVLVYIGAVGVLILFAVMLTRRTIMEESHG</sequence>
<dbReference type="EMBL" id="CP000477">
    <property type="protein sequence ID" value="ABK14839.1"/>
    <property type="molecule type" value="Genomic_DNA"/>
</dbReference>
<reference evidence="2 3" key="1">
    <citation type="submission" date="2006-10" db="EMBL/GenBank/DDBJ databases">
        <title>Complete sequence of Methanosaeta thermophila PT.</title>
        <authorList>
            <consortium name="US DOE Joint Genome Institute"/>
            <person name="Copeland A."/>
            <person name="Lucas S."/>
            <person name="Lapidus A."/>
            <person name="Barry K."/>
            <person name="Detter J.C."/>
            <person name="Glavina del Rio T."/>
            <person name="Hammon N."/>
            <person name="Israni S."/>
            <person name="Pitluck S."/>
            <person name="Chain P."/>
            <person name="Malfatti S."/>
            <person name="Shin M."/>
            <person name="Vergez L."/>
            <person name="Schmutz J."/>
            <person name="Larimer F."/>
            <person name="Land M."/>
            <person name="Hauser L."/>
            <person name="Kyrpides N."/>
            <person name="Kim E."/>
            <person name="Smith K.S."/>
            <person name="Ingram-Smith C."/>
            <person name="Richardson P."/>
        </authorList>
    </citation>
    <scope>NUCLEOTIDE SEQUENCE [LARGE SCALE GENOMIC DNA]</scope>
    <source>
        <strain evidence="3">DSM 6194 / JCM 14653 / NBRC 101360 / PT</strain>
    </source>
</reference>
<dbReference type="GO" id="GO:0008137">
    <property type="term" value="F:NADH dehydrogenase (ubiquinone) activity"/>
    <property type="evidence" value="ECO:0007669"/>
    <property type="project" value="InterPro"/>
</dbReference>
<dbReference type="Pfam" id="PF00499">
    <property type="entry name" value="Oxidored_q3"/>
    <property type="match status" value="1"/>
</dbReference>
<dbReference type="STRING" id="349307.Mthe_1055"/>
<evidence type="ECO:0000313" key="2">
    <source>
        <dbReference type="EMBL" id="ABK14839.1"/>
    </source>
</evidence>
<dbReference type="InterPro" id="IPR042106">
    <property type="entry name" value="Nuo/plastoQ_OxRdtase_6_NuoJ"/>
</dbReference>
<dbReference type="InterPro" id="IPR001457">
    <property type="entry name" value="NADH_UbQ/plastoQ_OxRdtase_su6"/>
</dbReference>
<keyword evidence="1" id="KW-0812">Transmembrane</keyword>
<dbReference type="HOGENOM" id="CLU_170071_2_0_2"/>
<dbReference type="AlphaFoldDB" id="A0B815"/>
<dbReference type="GO" id="GO:0016491">
    <property type="term" value="F:oxidoreductase activity"/>
    <property type="evidence" value="ECO:0007669"/>
    <property type="project" value="UniProtKB-KW"/>
</dbReference>
<organism evidence="2 3">
    <name type="scientific">Methanothrix thermoacetophila (strain DSM 6194 / JCM 14653 / NBRC 101360 / PT)</name>
    <name type="common">Methanosaeta thermophila</name>
    <dbReference type="NCBI Taxonomy" id="349307"/>
    <lineage>
        <taxon>Archaea</taxon>
        <taxon>Methanobacteriati</taxon>
        <taxon>Methanobacteriota</taxon>
        <taxon>Stenosarchaea group</taxon>
        <taxon>Methanomicrobia</taxon>
        <taxon>Methanotrichales</taxon>
        <taxon>Methanotrichaceae</taxon>
        <taxon>Methanothrix</taxon>
    </lineage>
</organism>